<dbReference type="eggNOG" id="ENOG502S4N9">
    <property type="taxonomic scope" value="Eukaryota"/>
</dbReference>
<protein>
    <submittedName>
        <fullName evidence="1">Uncharacterized protein</fullName>
    </submittedName>
</protein>
<keyword evidence="2" id="KW-1185">Reference proteome</keyword>
<dbReference type="Proteomes" id="UP000008021">
    <property type="component" value="Chromosome 8"/>
</dbReference>
<reference evidence="1" key="1">
    <citation type="submission" date="2015-04" db="UniProtKB">
        <authorList>
            <consortium name="EnsemblPlants"/>
        </authorList>
    </citation>
    <scope>IDENTIFICATION</scope>
</reference>
<proteinExistence type="predicted"/>
<evidence type="ECO:0000313" key="2">
    <source>
        <dbReference type="Proteomes" id="UP000008021"/>
    </source>
</evidence>
<sequence length="170" mass="19000">MARPKAIPNLLGLPSRVLSPPIHGFLPQFPFLQERKTGVVACSLPFLQENHDLLPPLPHPQSHQFDRRQPPCPLLTDRFLKTQSQGSASSVPNNPAVSSCRKKSDDATFLKDLKDHINEFIHASMDEHKHCFKNTIQKMFGMSKVVTERSAEAKEAEVESALPLQNSVSQ</sequence>
<dbReference type="AlphaFoldDB" id="A0A0E0EJ28"/>
<name>A0A0E0EJ28_9ORYZ</name>
<reference evidence="1" key="2">
    <citation type="submission" date="2018-05" db="EMBL/GenBank/DDBJ databases">
        <title>OmerRS3 (Oryza meridionalis Reference Sequence Version 3).</title>
        <authorList>
            <person name="Zhang J."/>
            <person name="Kudrna D."/>
            <person name="Lee S."/>
            <person name="Talag J."/>
            <person name="Welchert J."/>
            <person name="Wing R.A."/>
        </authorList>
    </citation>
    <scope>NUCLEOTIDE SEQUENCE [LARGE SCALE GENOMIC DNA]</scope>
    <source>
        <strain evidence="1">cv. OR44</strain>
    </source>
</reference>
<organism evidence="1">
    <name type="scientific">Oryza meridionalis</name>
    <dbReference type="NCBI Taxonomy" id="40149"/>
    <lineage>
        <taxon>Eukaryota</taxon>
        <taxon>Viridiplantae</taxon>
        <taxon>Streptophyta</taxon>
        <taxon>Embryophyta</taxon>
        <taxon>Tracheophyta</taxon>
        <taxon>Spermatophyta</taxon>
        <taxon>Magnoliopsida</taxon>
        <taxon>Liliopsida</taxon>
        <taxon>Poales</taxon>
        <taxon>Poaceae</taxon>
        <taxon>BOP clade</taxon>
        <taxon>Oryzoideae</taxon>
        <taxon>Oryzeae</taxon>
        <taxon>Oryzinae</taxon>
        <taxon>Oryza</taxon>
    </lineage>
</organism>
<dbReference type="PANTHER" id="PTHR33622">
    <property type="entry name" value="OS03G0724500 PROTEIN"/>
    <property type="match status" value="1"/>
</dbReference>
<dbReference type="EnsemblPlants" id="OMERI08G05920.1">
    <property type="protein sequence ID" value="OMERI08G05920.1"/>
    <property type="gene ID" value="OMERI08G05920"/>
</dbReference>
<accession>A0A0E0EJ28</accession>
<dbReference type="STRING" id="40149.A0A0E0EJ28"/>
<dbReference type="PANTHER" id="PTHR33622:SF10">
    <property type="entry name" value="MARKER FOR OXIDATIVE STRESS RESPONSE PROTEIN"/>
    <property type="match status" value="1"/>
</dbReference>
<evidence type="ECO:0000313" key="1">
    <source>
        <dbReference type="EnsemblPlants" id="OMERI08G05920.1"/>
    </source>
</evidence>
<dbReference type="HOGENOM" id="CLU_1573142_0_0_1"/>
<dbReference type="Gramene" id="OMERI08G05920.1">
    <property type="protein sequence ID" value="OMERI08G05920.1"/>
    <property type="gene ID" value="OMERI08G05920"/>
</dbReference>